<protein>
    <submittedName>
        <fullName evidence="2">UDP-glucose 4-epimerase</fullName>
        <ecNumber evidence="2">5.1.3.2</ecNumber>
    </submittedName>
</protein>
<dbReference type="Gene3D" id="3.40.50.720">
    <property type="entry name" value="NAD(P)-binding Rossmann-like Domain"/>
    <property type="match status" value="1"/>
</dbReference>
<dbReference type="AlphaFoldDB" id="K6XCX7"/>
<keyword evidence="2" id="KW-0413">Isomerase</keyword>
<dbReference type="OrthoDB" id="9801056at2"/>
<dbReference type="STRING" id="493475.GARC_1511"/>
<dbReference type="Pfam" id="PF01370">
    <property type="entry name" value="Epimerase"/>
    <property type="match status" value="1"/>
</dbReference>
<sequence>MSLNILITGSEGYIGQRLINRLAEQHHIVGVDIRSANPSHYHYQQMDIRDKAIGELINTHQITHVIHLASVMQASDDHQRDYDIDVNGTRNVLDASVAGGVTHFTVTSSGAAYGYHADNPAWLTEQDPLRGNDSFAYSYHKRLVEEMLAQYRSSHPALQQLVLRPGTVLGETTQNQITNLFNQKRILAVKGSTSPFVFIWDEDVVDIIRQGVCESKTGQFNLAGDGAMTLADIADALNKPLLQLSPWLLKLALTIGHTFGLTNYSAKQLDFLRYRPVLDNRALKEDFGYIPAKSSREVFDFYLTHNHEQL</sequence>
<dbReference type="GO" id="GO:0003978">
    <property type="term" value="F:UDP-glucose 4-epimerase activity"/>
    <property type="evidence" value="ECO:0007669"/>
    <property type="project" value="UniProtKB-EC"/>
</dbReference>
<accession>K6XCX7</accession>
<dbReference type="EMBL" id="BAEO01000018">
    <property type="protein sequence ID" value="GAC18484.1"/>
    <property type="molecule type" value="Genomic_DNA"/>
</dbReference>
<dbReference type="InterPro" id="IPR001509">
    <property type="entry name" value="Epimerase_deHydtase"/>
</dbReference>
<dbReference type="InterPro" id="IPR050177">
    <property type="entry name" value="Lipid_A_modif_metabolic_enz"/>
</dbReference>
<proteinExistence type="predicted"/>
<gene>
    <name evidence="2" type="primary">galE</name>
    <name evidence="2" type="ORF">GARC_1511</name>
</gene>
<dbReference type="EC" id="5.1.3.2" evidence="2"/>
<evidence type="ECO:0000313" key="3">
    <source>
        <dbReference type="Proteomes" id="UP000006327"/>
    </source>
</evidence>
<dbReference type="SUPFAM" id="SSF51735">
    <property type="entry name" value="NAD(P)-binding Rossmann-fold domains"/>
    <property type="match status" value="1"/>
</dbReference>
<keyword evidence="3" id="KW-1185">Reference proteome</keyword>
<dbReference type="PANTHER" id="PTHR43245">
    <property type="entry name" value="BIFUNCTIONAL POLYMYXIN RESISTANCE PROTEIN ARNA"/>
    <property type="match status" value="1"/>
</dbReference>
<organism evidence="2 3">
    <name type="scientific">Paraglaciecola arctica BSs20135</name>
    <dbReference type="NCBI Taxonomy" id="493475"/>
    <lineage>
        <taxon>Bacteria</taxon>
        <taxon>Pseudomonadati</taxon>
        <taxon>Pseudomonadota</taxon>
        <taxon>Gammaproteobacteria</taxon>
        <taxon>Alteromonadales</taxon>
        <taxon>Alteromonadaceae</taxon>
        <taxon>Paraglaciecola</taxon>
    </lineage>
</organism>
<reference evidence="2 3" key="1">
    <citation type="journal article" date="2017" name="Antonie Van Leeuwenhoek">
        <title>Rhizobium rhizosphaerae sp. nov., a novel species isolated from rice rhizosphere.</title>
        <authorList>
            <person name="Zhao J.J."/>
            <person name="Zhang J."/>
            <person name="Zhang R.J."/>
            <person name="Zhang C.W."/>
            <person name="Yin H.Q."/>
            <person name="Zhang X.X."/>
        </authorList>
    </citation>
    <scope>NUCLEOTIDE SEQUENCE [LARGE SCALE GENOMIC DNA]</scope>
    <source>
        <strain evidence="2 3">BSs20135</strain>
    </source>
</reference>
<dbReference type="CDD" id="cd05240">
    <property type="entry name" value="UDP_G4E_3_SDR_e"/>
    <property type="match status" value="1"/>
</dbReference>
<evidence type="ECO:0000259" key="1">
    <source>
        <dbReference type="Pfam" id="PF01370"/>
    </source>
</evidence>
<evidence type="ECO:0000313" key="2">
    <source>
        <dbReference type="EMBL" id="GAC18484.1"/>
    </source>
</evidence>
<comment type="caution">
    <text evidence="2">The sequence shown here is derived from an EMBL/GenBank/DDBJ whole genome shotgun (WGS) entry which is preliminary data.</text>
</comment>
<name>K6XCX7_9ALTE</name>
<dbReference type="eggNOG" id="COG0451">
    <property type="taxonomic scope" value="Bacteria"/>
</dbReference>
<feature type="domain" description="NAD-dependent epimerase/dehydratase" evidence="1">
    <location>
        <begin position="5"/>
        <end position="176"/>
    </location>
</feature>
<dbReference type="InterPro" id="IPR036291">
    <property type="entry name" value="NAD(P)-bd_dom_sf"/>
</dbReference>
<dbReference type="RefSeq" id="WP_007618365.1">
    <property type="nucleotide sequence ID" value="NZ_BAEO01000018.1"/>
</dbReference>
<dbReference type="Proteomes" id="UP000006327">
    <property type="component" value="Unassembled WGS sequence"/>
</dbReference>